<dbReference type="Gene3D" id="3.40.50.150">
    <property type="entry name" value="Vaccinia Virus protein VP39"/>
    <property type="match status" value="1"/>
</dbReference>
<dbReference type="Pfam" id="PF01555">
    <property type="entry name" value="N6_N4_Mtase"/>
    <property type="match status" value="1"/>
</dbReference>
<feature type="domain" description="DNA methylase N-4/N-6" evidence="3">
    <location>
        <begin position="2"/>
        <end position="35"/>
    </location>
</feature>
<keyword evidence="2" id="KW-0808">Transferase</keyword>
<evidence type="ECO:0000256" key="2">
    <source>
        <dbReference type="ARBA" id="ARBA00022679"/>
    </source>
</evidence>
<dbReference type="InterPro" id="IPR029063">
    <property type="entry name" value="SAM-dependent_MTases_sf"/>
</dbReference>
<gene>
    <name evidence="4" type="ORF">SMALB_5685</name>
</gene>
<evidence type="ECO:0000259" key="3">
    <source>
        <dbReference type="Pfam" id="PF01555"/>
    </source>
</evidence>
<protein>
    <submittedName>
        <fullName evidence="4">Adenine-specific DNA methylase</fullName>
    </submittedName>
</protein>
<keyword evidence="1 4" id="KW-0489">Methyltransferase</keyword>
<evidence type="ECO:0000313" key="5">
    <source>
        <dbReference type="Proteomes" id="UP000536624"/>
    </source>
</evidence>
<name>A0A7X5X6N4_STRMQ</name>
<proteinExistence type="predicted"/>
<organism evidence="4 5">
    <name type="scientific">Streptomyces malaysiensis</name>
    <dbReference type="NCBI Taxonomy" id="92644"/>
    <lineage>
        <taxon>Bacteria</taxon>
        <taxon>Bacillati</taxon>
        <taxon>Actinomycetota</taxon>
        <taxon>Actinomycetes</taxon>
        <taxon>Kitasatosporales</taxon>
        <taxon>Streptomycetaceae</taxon>
        <taxon>Streptomyces</taxon>
        <taxon>Streptomyces violaceusniger group</taxon>
    </lineage>
</organism>
<dbReference type="InterPro" id="IPR002941">
    <property type="entry name" value="DNA_methylase_N4/N6"/>
</dbReference>
<sequence>MLDPFSGTGTTGLAARQLGRSYLGIDLKPAFHSLAAARLQRMTRQLADTEDPVD</sequence>
<dbReference type="SUPFAM" id="SSF53335">
    <property type="entry name" value="S-adenosyl-L-methionine-dependent methyltransferases"/>
    <property type="match status" value="1"/>
</dbReference>
<dbReference type="Proteomes" id="UP000536624">
    <property type="component" value="Unassembled WGS sequence"/>
</dbReference>
<dbReference type="AlphaFoldDB" id="A0A7X5X6N4"/>
<dbReference type="GO" id="GO:0008170">
    <property type="term" value="F:N-methyltransferase activity"/>
    <property type="evidence" value="ECO:0007669"/>
    <property type="project" value="InterPro"/>
</dbReference>
<dbReference type="EMBL" id="JAALLH010000001">
    <property type="protein sequence ID" value="NIY67623.1"/>
    <property type="molecule type" value="Genomic_DNA"/>
</dbReference>
<evidence type="ECO:0000313" key="4">
    <source>
        <dbReference type="EMBL" id="NIY67623.1"/>
    </source>
</evidence>
<comment type="caution">
    <text evidence="4">The sequence shown here is derived from an EMBL/GenBank/DDBJ whole genome shotgun (WGS) entry which is preliminary data.</text>
</comment>
<reference evidence="4 5" key="1">
    <citation type="submission" date="2020-02" db="EMBL/GenBank/DDBJ databases">
        <title>Streptomyces malaysiensis DSM14702 (JHCC583434, PFL_A843) Genome sequencing and assembly.</title>
        <authorList>
            <person name="Samborskyy M."/>
        </authorList>
    </citation>
    <scope>NUCLEOTIDE SEQUENCE [LARGE SCALE GENOMIC DNA]</scope>
    <source>
        <strain evidence="4 5">DSM 14702</strain>
    </source>
</reference>
<evidence type="ECO:0000256" key="1">
    <source>
        <dbReference type="ARBA" id="ARBA00022603"/>
    </source>
</evidence>
<accession>A0A7X5X6N4</accession>
<dbReference type="GO" id="GO:0003677">
    <property type="term" value="F:DNA binding"/>
    <property type="evidence" value="ECO:0007669"/>
    <property type="project" value="InterPro"/>
</dbReference>
<dbReference type="GO" id="GO:0032259">
    <property type="term" value="P:methylation"/>
    <property type="evidence" value="ECO:0007669"/>
    <property type="project" value="UniProtKB-KW"/>
</dbReference>